<accession>A0A2S7N514</accession>
<dbReference type="Proteomes" id="UP000239663">
    <property type="component" value="Unassembled WGS sequence"/>
</dbReference>
<dbReference type="EMBL" id="PKOZ01000001">
    <property type="protein sequence ID" value="PQD97055.1"/>
    <property type="molecule type" value="Genomic_DNA"/>
</dbReference>
<name>A0A2S7N514_9BACI</name>
<organism evidence="1 2">
    <name type="scientific">Pradoshia eiseniae</name>
    <dbReference type="NCBI Taxonomy" id="2064768"/>
    <lineage>
        <taxon>Bacteria</taxon>
        <taxon>Bacillati</taxon>
        <taxon>Bacillota</taxon>
        <taxon>Bacilli</taxon>
        <taxon>Bacillales</taxon>
        <taxon>Bacillaceae</taxon>
        <taxon>Pradoshia</taxon>
    </lineage>
</organism>
<dbReference type="OrthoDB" id="2972351at2"/>
<comment type="caution">
    <text evidence="1">The sequence shown here is derived from an EMBL/GenBank/DDBJ whole genome shotgun (WGS) entry which is preliminary data.</text>
</comment>
<gene>
    <name evidence="1" type="ORF">CYL18_04050</name>
</gene>
<proteinExistence type="predicted"/>
<reference evidence="1 2" key="1">
    <citation type="submission" date="2017-12" db="EMBL/GenBank/DDBJ databases">
        <title>Taxonomic description and draft genome of Pradoshia cofamensis Gen. nov., sp. nov., a thermotolerant bacillale isolated from anterior gut of earthworm Eisenia fetida.</title>
        <authorList>
            <person name="Saha T."/>
            <person name="Chakraborty R."/>
        </authorList>
    </citation>
    <scope>NUCLEOTIDE SEQUENCE [LARGE SCALE GENOMIC DNA]</scope>
    <source>
        <strain evidence="1 2">EAG3</strain>
    </source>
</reference>
<evidence type="ECO:0000313" key="2">
    <source>
        <dbReference type="Proteomes" id="UP000239663"/>
    </source>
</evidence>
<evidence type="ECO:0000313" key="1">
    <source>
        <dbReference type="EMBL" id="PQD97055.1"/>
    </source>
</evidence>
<dbReference type="AlphaFoldDB" id="A0A2S7N514"/>
<dbReference type="RefSeq" id="WP_104848150.1">
    <property type="nucleotide sequence ID" value="NZ_PKOZ01000001.1"/>
</dbReference>
<sequence length="85" mass="10440">MHKTQIEAIFMENGLSSLYQTYEYPLYLHGLLDDNEFTEQLELFLSSYDFQDEPLPFDAFLYHYRIFNHMLKQRERSEFLPYKTQ</sequence>
<keyword evidence="2" id="KW-1185">Reference proteome</keyword>
<protein>
    <submittedName>
        <fullName evidence="1">Uncharacterized protein</fullName>
    </submittedName>
</protein>